<comment type="caution">
    <text evidence="1">The sequence shown here is derived from an EMBL/GenBank/DDBJ whole genome shotgun (WGS) entry which is preliminary data.</text>
</comment>
<organism evidence="1 2">
    <name type="scientific">Methylorubrum suomiense</name>
    <dbReference type="NCBI Taxonomy" id="144191"/>
    <lineage>
        <taxon>Bacteria</taxon>
        <taxon>Pseudomonadati</taxon>
        <taxon>Pseudomonadota</taxon>
        <taxon>Alphaproteobacteria</taxon>
        <taxon>Hyphomicrobiales</taxon>
        <taxon>Methylobacteriaceae</taxon>
        <taxon>Methylorubrum</taxon>
    </lineage>
</organism>
<protein>
    <submittedName>
        <fullName evidence="1">Uncharacterized protein</fullName>
    </submittedName>
</protein>
<reference evidence="1" key="2">
    <citation type="submission" date="2021-08" db="EMBL/GenBank/DDBJ databases">
        <authorList>
            <person name="Tani A."/>
            <person name="Ola A."/>
            <person name="Ogura Y."/>
            <person name="Katsura K."/>
            <person name="Hayashi T."/>
        </authorList>
    </citation>
    <scope>NUCLEOTIDE SEQUENCE</scope>
    <source>
        <strain evidence="1">DSM 14458</strain>
    </source>
</reference>
<sequence>MRYTYDECMNNRWLARWYDSAYLRKDWTRGALEALRAMRPLPLP</sequence>
<gene>
    <name evidence="1" type="ORF">BGCPKDLD_5137</name>
</gene>
<dbReference type="EMBL" id="BPRE01000027">
    <property type="protein sequence ID" value="GJE78520.1"/>
    <property type="molecule type" value="Genomic_DNA"/>
</dbReference>
<keyword evidence="2" id="KW-1185">Reference proteome</keyword>
<accession>A0ABQ4V3E7</accession>
<evidence type="ECO:0000313" key="1">
    <source>
        <dbReference type="EMBL" id="GJE78520.1"/>
    </source>
</evidence>
<dbReference type="Proteomes" id="UP001055093">
    <property type="component" value="Unassembled WGS sequence"/>
</dbReference>
<reference evidence="1" key="1">
    <citation type="journal article" date="2021" name="Front. Microbiol.">
        <title>Comprehensive Comparative Genomics and Phenotyping of Methylobacterium Species.</title>
        <authorList>
            <person name="Alessa O."/>
            <person name="Ogura Y."/>
            <person name="Fujitani Y."/>
            <person name="Takami H."/>
            <person name="Hayashi T."/>
            <person name="Sahin N."/>
            <person name="Tani A."/>
        </authorList>
    </citation>
    <scope>NUCLEOTIDE SEQUENCE</scope>
    <source>
        <strain evidence="1">DSM 14458</strain>
    </source>
</reference>
<proteinExistence type="predicted"/>
<name>A0ABQ4V3E7_9HYPH</name>
<evidence type="ECO:0000313" key="2">
    <source>
        <dbReference type="Proteomes" id="UP001055093"/>
    </source>
</evidence>